<evidence type="ECO:0000256" key="1">
    <source>
        <dbReference type="SAM" id="Phobius"/>
    </source>
</evidence>
<dbReference type="Proteomes" id="UP000278440">
    <property type="component" value="Unassembled WGS sequence"/>
</dbReference>
<dbReference type="InterPro" id="IPR000326">
    <property type="entry name" value="PAP2/HPO"/>
</dbReference>
<dbReference type="SUPFAM" id="SSF48317">
    <property type="entry name" value="Acid phosphatase/Vanadium-dependent haloperoxidase"/>
    <property type="match status" value="1"/>
</dbReference>
<dbReference type="PANTHER" id="PTHR14969:SF13">
    <property type="entry name" value="AT30094P"/>
    <property type="match status" value="1"/>
</dbReference>
<dbReference type="RefSeq" id="WP_245963653.1">
    <property type="nucleotide sequence ID" value="NZ_RBXT01000001.1"/>
</dbReference>
<keyword evidence="1" id="KW-1133">Transmembrane helix</keyword>
<feature type="domain" description="Phosphatidic acid phosphatase type 2/haloperoxidase" evidence="2">
    <location>
        <begin position="127"/>
        <end position="237"/>
    </location>
</feature>
<keyword evidence="4" id="KW-1185">Reference proteome</keyword>
<gene>
    <name evidence="3" type="ORF">DFJ68_2737</name>
</gene>
<feature type="transmembrane region" description="Helical" evidence="1">
    <location>
        <begin position="45"/>
        <end position="63"/>
    </location>
</feature>
<dbReference type="PANTHER" id="PTHR14969">
    <property type="entry name" value="SPHINGOSINE-1-PHOSPHATE PHOSPHOHYDROLASE"/>
    <property type="match status" value="1"/>
</dbReference>
<dbReference type="EMBL" id="RBXT01000001">
    <property type="protein sequence ID" value="RKT79270.1"/>
    <property type="molecule type" value="Genomic_DNA"/>
</dbReference>
<reference evidence="3 4" key="1">
    <citation type="submission" date="2018-10" db="EMBL/GenBank/DDBJ databases">
        <title>Sequencing the genomes of 1000 actinobacteria strains.</title>
        <authorList>
            <person name="Klenk H.-P."/>
        </authorList>
    </citation>
    <scope>NUCLEOTIDE SEQUENCE [LARGE SCALE GENOMIC DNA]</scope>
    <source>
        <strain evidence="3 4">DSM 44267</strain>
    </source>
</reference>
<dbReference type="AlphaFoldDB" id="A0A495XXE3"/>
<feature type="transmembrane region" description="Helical" evidence="1">
    <location>
        <begin position="123"/>
        <end position="146"/>
    </location>
</feature>
<feature type="transmembrane region" description="Helical" evidence="1">
    <location>
        <begin position="94"/>
        <end position="116"/>
    </location>
</feature>
<proteinExistence type="predicted"/>
<feature type="transmembrane region" description="Helical" evidence="1">
    <location>
        <begin position="191"/>
        <end position="210"/>
    </location>
</feature>
<keyword evidence="1" id="KW-0472">Membrane</keyword>
<accession>A0A495XXE3</accession>
<protein>
    <submittedName>
        <fullName evidence="3">Undecaprenyl-diphosphatase</fullName>
    </submittedName>
</protein>
<dbReference type="InterPro" id="IPR036938">
    <property type="entry name" value="PAP2/HPO_sf"/>
</dbReference>
<comment type="caution">
    <text evidence="3">The sequence shown here is derived from an EMBL/GenBank/DDBJ whole genome shotgun (WGS) entry which is preliminary data.</text>
</comment>
<dbReference type="Gene3D" id="1.20.144.10">
    <property type="entry name" value="Phosphatidic acid phosphatase type 2/haloperoxidase"/>
    <property type="match status" value="1"/>
</dbReference>
<dbReference type="SMART" id="SM00014">
    <property type="entry name" value="acidPPc"/>
    <property type="match status" value="1"/>
</dbReference>
<name>A0A495XXE3_9MICO</name>
<evidence type="ECO:0000259" key="2">
    <source>
        <dbReference type="SMART" id="SM00014"/>
    </source>
</evidence>
<evidence type="ECO:0000313" key="4">
    <source>
        <dbReference type="Proteomes" id="UP000278440"/>
    </source>
</evidence>
<feature type="transmembrane region" description="Helical" evidence="1">
    <location>
        <begin position="222"/>
        <end position="240"/>
    </location>
</feature>
<organism evidence="3 4">
    <name type="scientific">Terracoccus luteus</name>
    <dbReference type="NCBI Taxonomy" id="53356"/>
    <lineage>
        <taxon>Bacteria</taxon>
        <taxon>Bacillati</taxon>
        <taxon>Actinomycetota</taxon>
        <taxon>Actinomycetes</taxon>
        <taxon>Micrococcales</taxon>
        <taxon>Intrasporangiaceae</taxon>
        <taxon>Terracoccus</taxon>
    </lineage>
</organism>
<dbReference type="Pfam" id="PF01569">
    <property type="entry name" value="PAP2"/>
    <property type="match status" value="1"/>
</dbReference>
<keyword evidence="1" id="KW-0812">Transmembrane</keyword>
<sequence>MSRPATAPETRPHRHEPRGVLVHRWDGVTSGPSAGAAARDLGLRVLAPAVVLFAVLLGTGYLITGPLGDLPAENRVSKALADGRTSTWNGITAVWSHVGNTEIVIGVCVVVALLVWWRTRQWWFALVPVIAIAVQASVFVAVSAIVGRERPTVDKLDPAPPTSSYPSGHVGASTALYLALAFMAQRIETPWLRRLVTVVCVVVPFLVAYARLYRGMHHLSDVLVGAVNGIVCALLAWAWLRRDRTR</sequence>
<feature type="transmembrane region" description="Helical" evidence="1">
    <location>
        <begin position="166"/>
        <end position="184"/>
    </location>
</feature>
<evidence type="ECO:0000313" key="3">
    <source>
        <dbReference type="EMBL" id="RKT79270.1"/>
    </source>
</evidence>